<dbReference type="RefSeq" id="WP_073615434.1">
    <property type="nucleotide sequence ID" value="NZ_FRFE01000025.1"/>
</dbReference>
<dbReference type="PANTHER" id="PTHR36456:SF1">
    <property type="entry name" value="UPF0232 PROTEIN SCO3875"/>
    <property type="match status" value="1"/>
</dbReference>
<organism evidence="1 2">
    <name type="scientific">Desulfopila aestuarii DSM 18488</name>
    <dbReference type="NCBI Taxonomy" id="1121416"/>
    <lineage>
        <taxon>Bacteria</taxon>
        <taxon>Pseudomonadati</taxon>
        <taxon>Thermodesulfobacteriota</taxon>
        <taxon>Desulfobulbia</taxon>
        <taxon>Desulfobulbales</taxon>
        <taxon>Desulfocapsaceae</taxon>
        <taxon>Desulfopila</taxon>
    </lineage>
</organism>
<dbReference type="InterPro" id="IPR007922">
    <property type="entry name" value="DciA-like"/>
</dbReference>
<keyword evidence="2" id="KW-1185">Reference proteome</keyword>
<dbReference type="Pfam" id="PF05258">
    <property type="entry name" value="DciA"/>
    <property type="match status" value="1"/>
</dbReference>
<evidence type="ECO:0000313" key="2">
    <source>
        <dbReference type="Proteomes" id="UP000184603"/>
    </source>
</evidence>
<dbReference type="AlphaFoldDB" id="A0A1M7YFX7"/>
<protein>
    <recommendedName>
        <fullName evidence="3">DUF721 domain-containing protein</fullName>
    </recommendedName>
</protein>
<dbReference type="PANTHER" id="PTHR36456">
    <property type="entry name" value="UPF0232 PROTEIN SCO3875"/>
    <property type="match status" value="1"/>
</dbReference>
<accession>A0A1M7YFX7</accession>
<dbReference type="STRING" id="1121416.SAMN02745220_03998"/>
<evidence type="ECO:0000313" key="1">
    <source>
        <dbReference type="EMBL" id="SHO51418.1"/>
    </source>
</evidence>
<gene>
    <name evidence="1" type="ORF">SAMN02745220_03998</name>
</gene>
<name>A0A1M7YFX7_9BACT</name>
<reference evidence="1 2" key="1">
    <citation type="submission" date="2016-12" db="EMBL/GenBank/DDBJ databases">
        <authorList>
            <person name="Song W.-J."/>
            <person name="Kurnit D.M."/>
        </authorList>
    </citation>
    <scope>NUCLEOTIDE SEQUENCE [LARGE SCALE GENOMIC DNA]</scope>
    <source>
        <strain evidence="1 2">DSM 18488</strain>
    </source>
</reference>
<dbReference type="Proteomes" id="UP000184603">
    <property type="component" value="Unassembled WGS sequence"/>
</dbReference>
<evidence type="ECO:0008006" key="3">
    <source>
        <dbReference type="Google" id="ProtNLM"/>
    </source>
</evidence>
<dbReference type="OrthoDB" id="5431456at2"/>
<dbReference type="EMBL" id="FRFE01000025">
    <property type="protein sequence ID" value="SHO51418.1"/>
    <property type="molecule type" value="Genomic_DNA"/>
</dbReference>
<proteinExistence type="predicted"/>
<sequence length="158" mass="18471">MRDEVRENKQKRMAAILPGVLRDRGWQAQMELHSIFLQWAKVVDETVSAHAQPLKIVKGTLWVEVENSAWLQQLQYQKVSVLKSINDFFQEKKISDIRFVLPQLSGQEPPKEHKVRFAAPPPEELKRFEEQAASIEDEATRNALVRFWYLSKACIREE</sequence>